<feature type="domain" description="Major facilitator superfamily (MFS) profile" evidence="5">
    <location>
        <begin position="37"/>
        <end position="413"/>
    </location>
</feature>
<feature type="transmembrane region" description="Helical" evidence="4">
    <location>
        <begin position="387"/>
        <end position="407"/>
    </location>
</feature>
<dbReference type="PATRIC" id="fig|1391654.3.peg.148"/>
<feature type="transmembrane region" description="Helical" evidence="4">
    <location>
        <begin position="362"/>
        <end position="381"/>
    </location>
</feature>
<keyword evidence="3 4" id="KW-0472">Membrane</keyword>
<dbReference type="InterPro" id="IPR036259">
    <property type="entry name" value="MFS_trans_sf"/>
</dbReference>
<dbReference type="GO" id="GO:0022857">
    <property type="term" value="F:transmembrane transporter activity"/>
    <property type="evidence" value="ECO:0007669"/>
    <property type="project" value="InterPro"/>
</dbReference>
<dbReference type="Gene3D" id="1.20.1250.20">
    <property type="entry name" value="MFS general substrate transporter like domains"/>
    <property type="match status" value="1"/>
</dbReference>
<feature type="transmembrane region" description="Helical" evidence="4">
    <location>
        <begin position="190"/>
        <end position="210"/>
    </location>
</feature>
<evidence type="ECO:0000256" key="1">
    <source>
        <dbReference type="ARBA" id="ARBA00022692"/>
    </source>
</evidence>
<accession>A0A0K1PIX2</accession>
<feature type="transmembrane region" description="Helical" evidence="4">
    <location>
        <begin position="74"/>
        <end position="92"/>
    </location>
</feature>
<dbReference type="AlphaFoldDB" id="A0A0K1PIX2"/>
<dbReference type="SUPFAM" id="SSF103473">
    <property type="entry name" value="MFS general substrate transporter"/>
    <property type="match status" value="1"/>
</dbReference>
<reference evidence="6 7" key="1">
    <citation type="submission" date="2015-08" db="EMBL/GenBank/DDBJ databases">
        <authorList>
            <person name="Babu N.S."/>
            <person name="Beckwith C.J."/>
            <person name="Beseler K.G."/>
            <person name="Brison A."/>
            <person name="Carone J.V."/>
            <person name="Caskin T.P."/>
            <person name="Diamond M."/>
            <person name="Durham M.E."/>
            <person name="Foxe J.M."/>
            <person name="Go M."/>
            <person name="Henderson B.A."/>
            <person name="Jones I.B."/>
            <person name="McGettigan J.A."/>
            <person name="Micheletti S.J."/>
            <person name="Nasrallah M.E."/>
            <person name="Ortiz D."/>
            <person name="Piller C.R."/>
            <person name="Privatt S.R."/>
            <person name="Schneider S.L."/>
            <person name="Sharp S."/>
            <person name="Smith T.C."/>
            <person name="Stanton J.D."/>
            <person name="Ullery H.E."/>
            <person name="Wilson R.J."/>
            <person name="Serrano M.G."/>
            <person name="Buck G."/>
            <person name="Lee V."/>
            <person name="Wang Y."/>
            <person name="Carvalho R."/>
            <person name="Voegtly L."/>
            <person name="Shi R."/>
            <person name="Duckworth R."/>
            <person name="Johnson A."/>
            <person name="Loviza R."/>
            <person name="Walstead R."/>
            <person name="Shah Z."/>
            <person name="Kiflezghi M."/>
            <person name="Wade K."/>
            <person name="Ball S.L."/>
            <person name="Bradley K.W."/>
            <person name="Asai D.J."/>
            <person name="Bowman C.A."/>
            <person name="Russell D.A."/>
            <person name="Pope W.H."/>
            <person name="Jacobs-Sera D."/>
            <person name="Hendrix R.W."/>
            <person name="Hatfull G.F."/>
        </authorList>
    </citation>
    <scope>NUCLEOTIDE SEQUENCE [LARGE SCALE GENOMIC DNA]</scope>
    <source>
        <strain evidence="6 7">DSM 27648</strain>
    </source>
</reference>
<feature type="transmembrane region" description="Helical" evidence="4">
    <location>
        <begin position="303"/>
        <end position="322"/>
    </location>
</feature>
<dbReference type="EMBL" id="CP012333">
    <property type="protein sequence ID" value="AKU93470.1"/>
    <property type="molecule type" value="Genomic_DNA"/>
</dbReference>
<dbReference type="Pfam" id="PF07690">
    <property type="entry name" value="MFS_1"/>
    <property type="match status" value="1"/>
</dbReference>
<dbReference type="CDD" id="cd17324">
    <property type="entry name" value="MFS_NepI_like"/>
    <property type="match status" value="1"/>
</dbReference>
<feature type="transmembrane region" description="Helical" evidence="4">
    <location>
        <begin position="275"/>
        <end position="296"/>
    </location>
</feature>
<dbReference type="InterPro" id="IPR020846">
    <property type="entry name" value="MFS_dom"/>
</dbReference>
<evidence type="ECO:0000259" key="5">
    <source>
        <dbReference type="PROSITE" id="PS50850"/>
    </source>
</evidence>
<dbReference type="KEGG" id="llu:AKJ09_00134"/>
<organism evidence="6 7">
    <name type="scientific">Labilithrix luteola</name>
    <dbReference type="NCBI Taxonomy" id="1391654"/>
    <lineage>
        <taxon>Bacteria</taxon>
        <taxon>Pseudomonadati</taxon>
        <taxon>Myxococcota</taxon>
        <taxon>Polyangia</taxon>
        <taxon>Polyangiales</taxon>
        <taxon>Labilitrichaceae</taxon>
        <taxon>Labilithrix</taxon>
    </lineage>
</organism>
<dbReference type="PROSITE" id="PS50850">
    <property type="entry name" value="MFS"/>
    <property type="match status" value="1"/>
</dbReference>
<feature type="transmembrane region" description="Helical" evidence="4">
    <location>
        <begin position="36"/>
        <end position="54"/>
    </location>
</feature>
<keyword evidence="7" id="KW-1185">Reference proteome</keyword>
<evidence type="ECO:0000256" key="3">
    <source>
        <dbReference type="ARBA" id="ARBA00023136"/>
    </source>
</evidence>
<protein>
    <submittedName>
        <fullName evidence="6">MFS permease</fullName>
    </submittedName>
</protein>
<evidence type="ECO:0000256" key="4">
    <source>
        <dbReference type="SAM" id="Phobius"/>
    </source>
</evidence>
<dbReference type="STRING" id="1391654.AKJ09_00134"/>
<name>A0A0K1PIX2_9BACT</name>
<gene>
    <name evidence="6" type="ORF">AKJ09_00134</name>
</gene>
<proteinExistence type="predicted"/>
<evidence type="ECO:0000256" key="2">
    <source>
        <dbReference type="ARBA" id="ARBA00022989"/>
    </source>
</evidence>
<dbReference type="PANTHER" id="PTHR42910">
    <property type="entry name" value="TRANSPORTER SCO4007-RELATED"/>
    <property type="match status" value="1"/>
</dbReference>
<dbReference type="PANTHER" id="PTHR42910:SF1">
    <property type="entry name" value="MAJOR FACILITATOR SUPERFAMILY (MFS) PROFILE DOMAIN-CONTAINING PROTEIN"/>
    <property type="match status" value="1"/>
</dbReference>
<dbReference type="InterPro" id="IPR011701">
    <property type="entry name" value="MFS"/>
</dbReference>
<sequence length="413" mass="41673">MRLTLMGREGHALPMTTTATPLPAVRPSAAAAPAPFLVVLLAAGAGLSAASLYYNQPILGAIAHDFGASPTATGWLPTLTQVGYAIGLLLFAPLGDRFDLRRVILTKGAALSAALLFAALAPSLGALAVASLAIGLLATTAQDFVPAVAALAPPHARGKTVGTAMTGLLLGILLSRVASGAVGEHLGWRAVYMGASALVAGLMTVVWLRLPRMMPSTSASYGSLLGSTLTLVRQHAPLRRAALAQALLAVAFSGFWSTLAIVLSKEPFHLGSTVAGAFGLAGAIGAFAAPVAGAIADKKGPPAVVRVGALLVFVAFLAMALVPRSLGVLLIATVVFDLGVHASLIAHQSIVYGLDAAARSRLNAILMSTMFAGMAIGSAVASRIVESWGLVGVGLLGATAAVVAIVVRGVRAR</sequence>
<evidence type="ECO:0000313" key="6">
    <source>
        <dbReference type="EMBL" id="AKU93470.1"/>
    </source>
</evidence>
<evidence type="ECO:0000313" key="7">
    <source>
        <dbReference type="Proteomes" id="UP000064967"/>
    </source>
</evidence>
<keyword evidence="1 4" id="KW-0812">Transmembrane</keyword>
<feature type="transmembrane region" description="Helical" evidence="4">
    <location>
        <begin position="242"/>
        <end position="263"/>
    </location>
</feature>
<keyword evidence="2 4" id="KW-1133">Transmembrane helix</keyword>
<feature type="transmembrane region" description="Helical" evidence="4">
    <location>
        <begin position="328"/>
        <end position="350"/>
    </location>
</feature>
<dbReference type="Proteomes" id="UP000064967">
    <property type="component" value="Chromosome"/>
</dbReference>